<reference evidence="2 3" key="1">
    <citation type="submission" date="2024-01" db="EMBL/GenBank/DDBJ databases">
        <title>Genome assemblies of Stephania.</title>
        <authorList>
            <person name="Yang L."/>
        </authorList>
    </citation>
    <scope>NUCLEOTIDE SEQUENCE [LARGE SCALE GENOMIC DNA]</scope>
    <source>
        <strain evidence="2">JXDWG</strain>
        <tissue evidence="2">Leaf</tissue>
    </source>
</reference>
<keyword evidence="3" id="KW-1185">Reference proteome</keyword>
<name>A0AAP0F809_9MAGN</name>
<dbReference type="EMBL" id="JBBNAG010000009">
    <property type="protein sequence ID" value="KAK9104313.1"/>
    <property type="molecule type" value="Genomic_DNA"/>
</dbReference>
<feature type="chain" id="PRO_5042826080" evidence="1">
    <location>
        <begin position="27"/>
        <end position="77"/>
    </location>
</feature>
<protein>
    <submittedName>
        <fullName evidence="2">Uncharacterized protein</fullName>
    </submittedName>
</protein>
<accession>A0AAP0F809</accession>
<dbReference type="Proteomes" id="UP001419268">
    <property type="component" value="Unassembled WGS sequence"/>
</dbReference>
<evidence type="ECO:0000313" key="3">
    <source>
        <dbReference type="Proteomes" id="UP001419268"/>
    </source>
</evidence>
<comment type="caution">
    <text evidence="2">The sequence shown here is derived from an EMBL/GenBank/DDBJ whole genome shotgun (WGS) entry which is preliminary data.</text>
</comment>
<feature type="signal peptide" evidence="1">
    <location>
        <begin position="1"/>
        <end position="26"/>
    </location>
</feature>
<sequence length="77" mass="8745">MAPFVPSRILSLSLSFSFSQFHLLLASDLVSHLYSLCNRLDWESWVVGVGDGTVEGRFEEKKELLERGETHGRLVHN</sequence>
<proteinExistence type="predicted"/>
<dbReference type="AlphaFoldDB" id="A0AAP0F809"/>
<evidence type="ECO:0000256" key="1">
    <source>
        <dbReference type="SAM" id="SignalP"/>
    </source>
</evidence>
<gene>
    <name evidence="2" type="ORF">Scep_021157</name>
</gene>
<evidence type="ECO:0000313" key="2">
    <source>
        <dbReference type="EMBL" id="KAK9104313.1"/>
    </source>
</evidence>
<keyword evidence="1" id="KW-0732">Signal</keyword>
<organism evidence="2 3">
    <name type="scientific">Stephania cephalantha</name>
    <dbReference type="NCBI Taxonomy" id="152367"/>
    <lineage>
        <taxon>Eukaryota</taxon>
        <taxon>Viridiplantae</taxon>
        <taxon>Streptophyta</taxon>
        <taxon>Embryophyta</taxon>
        <taxon>Tracheophyta</taxon>
        <taxon>Spermatophyta</taxon>
        <taxon>Magnoliopsida</taxon>
        <taxon>Ranunculales</taxon>
        <taxon>Menispermaceae</taxon>
        <taxon>Menispermoideae</taxon>
        <taxon>Cissampelideae</taxon>
        <taxon>Stephania</taxon>
    </lineage>
</organism>